<gene>
    <name evidence="2" type="ORF">AUK18_02710</name>
</gene>
<dbReference type="EMBL" id="MNXQ01000050">
    <property type="protein sequence ID" value="OIP03030.1"/>
    <property type="molecule type" value="Genomic_DNA"/>
</dbReference>
<protein>
    <submittedName>
        <fullName evidence="2">Uncharacterized protein</fullName>
    </submittedName>
</protein>
<evidence type="ECO:0000313" key="3">
    <source>
        <dbReference type="Proteomes" id="UP000183605"/>
    </source>
</evidence>
<dbReference type="Gene3D" id="3.40.1620.10">
    <property type="entry name" value="YefM-like domain"/>
    <property type="match status" value="1"/>
</dbReference>
<reference evidence="2 3" key="1">
    <citation type="journal article" date="2016" name="Environ. Microbiol.">
        <title>Genomic resolution of a cold subsurface aquifer community provides metabolic insights for novel microbes adapted to high CO concentrations.</title>
        <authorList>
            <person name="Probst A.J."/>
            <person name="Castelle C.J."/>
            <person name="Singh A."/>
            <person name="Brown C.T."/>
            <person name="Anantharaman K."/>
            <person name="Sharon I."/>
            <person name="Hug L.A."/>
            <person name="Burstein D."/>
            <person name="Emerson J.B."/>
            <person name="Thomas B.C."/>
            <person name="Banfield J.F."/>
        </authorList>
    </citation>
    <scope>NUCLEOTIDE SEQUENCE [LARGE SCALE GENOMIC DNA]</scope>
    <source>
        <strain evidence="2">CG2_30_44_31</strain>
    </source>
</reference>
<dbReference type="AlphaFoldDB" id="A0A1J5B807"/>
<dbReference type="InterPro" id="IPR036165">
    <property type="entry name" value="YefM-like_sf"/>
</dbReference>
<comment type="caution">
    <text evidence="2">The sequence shown here is derived from an EMBL/GenBank/DDBJ whole genome shotgun (WGS) entry which is preliminary data.</text>
</comment>
<organism evidence="2 3">
    <name type="scientific">Candidatus Beckwithbacteria bacterium CG2_30_44_31</name>
    <dbReference type="NCBI Taxonomy" id="1805035"/>
    <lineage>
        <taxon>Bacteria</taxon>
        <taxon>Candidatus Beckwithiibacteriota</taxon>
    </lineage>
</organism>
<dbReference type="SUPFAM" id="SSF143120">
    <property type="entry name" value="YefM-like"/>
    <property type="match status" value="1"/>
</dbReference>
<dbReference type="Proteomes" id="UP000183605">
    <property type="component" value="Unassembled WGS sequence"/>
</dbReference>
<proteinExistence type="inferred from homology"/>
<name>A0A1J5B807_9BACT</name>
<accession>A0A1J5B807</accession>
<evidence type="ECO:0000313" key="2">
    <source>
        <dbReference type="EMBL" id="OIP03030.1"/>
    </source>
</evidence>
<comment type="similarity">
    <text evidence="1">Belongs to the phD/YefM antitoxin family.</text>
</comment>
<sequence length="107" mass="12215">MNNLTVSLDQLVPFSQARANLADVVDRVKNTKFLVLTKRQKPAIAFVDTNYLAKLISIYKKWQRETEFSTIMGLASKDNVSENQVMQDAIQAVASVRKRTKKQWQKG</sequence>
<evidence type="ECO:0000256" key="1">
    <source>
        <dbReference type="ARBA" id="ARBA00009981"/>
    </source>
</evidence>
<dbReference type="NCBIfam" id="TIGR01552">
    <property type="entry name" value="phd_fam"/>
    <property type="match status" value="1"/>
</dbReference>